<dbReference type="GO" id="GO:0003954">
    <property type="term" value="F:NADH dehydrogenase activity"/>
    <property type="evidence" value="ECO:0007669"/>
    <property type="project" value="InterPro"/>
</dbReference>
<gene>
    <name evidence="7" type="primary">ndh</name>
    <name evidence="7" type="ORF">CI610_02085</name>
</gene>
<dbReference type="GO" id="GO:0008137">
    <property type="term" value="F:NADH dehydrogenase (ubiquinone) activity"/>
    <property type="evidence" value="ECO:0007669"/>
    <property type="project" value="TreeGrafter"/>
</dbReference>
<keyword evidence="4 7" id="KW-0560">Oxidoreductase</keyword>
<name>A0A2H9T6Z2_9ZZZZ</name>
<proteinExistence type="inferred from homology"/>
<sequence>MAAMAKQDDSTITGHHIVIVGGGAGGLELATRLGKTLGKKGKARVTLIDANTTHLWKPLLHEVAAGSLNAFEDELSYLAQAKWNHFCFILGTMSDLDREQRMVTLAPVCNEKGEEIVPVRTVGYTVLVIAVGSQANDFDTQGARDHCLFIDNRHQAERIHNALLNHYMKAQADFLSAETSQTPLTLKISIIGAGATGVELAAELHHAAIELERYGLTAIPHKQLEITVIEGSDQVLPALPDRIGNSAKQQLEKMGIRVLMGQRVSRITGQGLILLSGEMIPSDLKIWAAGVKAPAFLSNLDELVVNGINQLVVRPTLQTESDDAIYAMGDCACCKIINNHNKETVIPPRAQAAHQQASLLAKSLTGVLEGNSPLPFIYRDYGSLVSLSRFGAVGNLMGSSSRDLLIEGRLAKLFYISLYRMHQFALFGKVKTVLLIIRDFLGKTVRPQLKLH</sequence>
<dbReference type="PANTHER" id="PTHR43706">
    <property type="entry name" value="NADH DEHYDROGENASE"/>
    <property type="match status" value="1"/>
</dbReference>
<keyword evidence="3" id="KW-0274">FAD</keyword>
<keyword evidence="5" id="KW-0520">NAD</keyword>
<dbReference type="PANTHER" id="PTHR43706:SF9">
    <property type="entry name" value="TYPE II NADH:QUINONE OXIDOREDUCTASE"/>
    <property type="match status" value="1"/>
</dbReference>
<dbReference type="EC" id="1.6.99.3" evidence="7"/>
<dbReference type="Gene3D" id="3.50.50.100">
    <property type="match status" value="1"/>
</dbReference>
<dbReference type="InterPro" id="IPR045024">
    <property type="entry name" value="NDH-2"/>
</dbReference>
<evidence type="ECO:0000256" key="4">
    <source>
        <dbReference type="ARBA" id="ARBA00023002"/>
    </source>
</evidence>
<keyword evidence="2" id="KW-0285">Flavoprotein</keyword>
<dbReference type="Pfam" id="PF07992">
    <property type="entry name" value="Pyr_redox_2"/>
    <property type="match status" value="1"/>
</dbReference>
<feature type="domain" description="FAD/NAD(P)-binding" evidence="6">
    <location>
        <begin position="16"/>
        <end position="357"/>
    </location>
</feature>
<evidence type="ECO:0000256" key="3">
    <source>
        <dbReference type="ARBA" id="ARBA00022827"/>
    </source>
</evidence>
<accession>A0A2H9T6Z2</accession>
<dbReference type="PRINTS" id="PR00411">
    <property type="entry name" value="PNDRDTASEI"/>
</dbReference>
<evidence type="ECO:0000256" key="5">
    <source>
        <dbReference type="ARBA" id="ARBA00023027"/>
    </source>
</evidence>
<dbReference type="SUPFAM" id="SSF51905">
    <property type="entry name" value="FAD/NAD(P)-binding domain"/>
    <property type="match status" value="2"/>
</dbReference>
<evidence type="ECO:0000313" key="7">
    <source>
        <dbReference type="EMBL" id="PJE78962.1"/>
    </source>
</evidence>
<comment type="caution">
    <text evidence="7">The sequence shown here is derived from an EMBL/GenBank/DDBJ whole genome shotgun (WGS) entry which is preliminary data.</text>
</comment>
<evidence type="ECO:0000259" key="6">
    <source>
        <dbReference type="Pfam" id="PF07992"/>
    </source>
</evidence>
<dbReference type="EMBL" id="NSIT01000111">
    <property type="protein sequence ID" value="PJE78962.1"/>
    <property type="molecule type" value="Genomic_DNA"/>
</dbReference>
<evidence type="ECO:0000256" key="1">
    <source>
        <dbReference type="ARBA" id="ARBA00005272"/>
    </source>
</evidence>
<dbReference type="InterPro" id="IPR036188">
    <property type="entry name" value="FAD/NAD-bd_sf"/>
</dbReference>
<dbReference type="InterPro" id="IPR023753">
    <property type="entry name" value="FAD/NAD-binding_dom"/>
</dbReference>
<organism evidence="7">
    <name type="scientific">invertebrate metagenome</name>
    <dbReference type="NCBI Taxonomy" id="1711999"/>
    <lineage>
        <taxon>unclassified sequences</taxon>
        <taxon>metagenomes</taxon>
        <taxon>organismal metagenomes</taxon>
    </lineage>
</organism>
<dbReference type="AlphaFoldDB" id="A0A2H9T6Z2"/>
<protein>
    <submittedName>
        <fullName evidence="7">NADH dehydrogenase</fullName>
        <ecNumber evidence="7">1.6.99.3</ecNumber>
    </submittedName>
</protein>
<comment type="similarity">
    <text evidence="1">Belongs to the NADH dehydrogenase family.</text>
</comment>
<evidence type="ECO:0000256" key="2">
    <source>
        <dbReference type="ARBA" id="ARBA00022630"/>
    </source>
</evidence>
<reference evidence="7" key="1">
    <citation type="journal article" date="2017" name="Appl. Environ. Microbiol.">
        <title>Molecular characterization of an Endozoicomonas-like organism causing infection in king scallop Pecten maximus L.</title>
        <authorList>
            <person name="Cano I."/>
            <person name="van Aerle R."/>
            <person name="Ross S."/>
            <person name="Verner-Jeffreys D.W."/>
            <person name="Paley R.K."/>
            <person name="Rimmer G."/>
            <person name="Ryder D."/>
            <person name="Hooper P."/>
            <person name="Stone D."/>
            <person name="Feist S.W."/>
        </authorList>
    </citation>
    <scope>NUCLEOTIDE SEQUENCE</scope>
</reference>
<dbReference type="PRINTS" id="PR00368">
    <property type="entry name" value="FADPNR"/>
</dbReference>